<dbReference type="Gene3D" id="3.30.1360.40">
    <property type="match status" value="1"/>
</dbReference>
<gene>
    <name evidence="3" type="primary">frr</name>
    <name evidence="6" type="ORF">A2V72_01725</name>
</gene>
<dbReference type="PANTHER" id="PTHR20982">
    <property type="entry name" value="RIBOSOME RECYCLING FACTOR"/>
    <property type="match status" value="1"/>
</dbReference>
<comment type="similarity">
    <text evidence="1 3">Belongs to the RRF family.</text>
</comment>
<evidence type="ECO:0000256" key="3">
    <source>
        <dbReference type="HAMAP-Rule" id="MF_00040"/>
    </source>
</evidence>
<comment type="caution">
    <text evidence="6">The sequence shown here is derived from an EMBL/GenBank/DDBJ whole genome shotgun (WGS) entry which is preliminary data.</text>
</comment>
<dbReference type="PANTHER" id="PTHR20982:SF3">
    <property type="entry name" value="MITOCHONDRIAL RIBOSOME RECYCLING FACTOR PSEUDO 1"/>
    <property type="match status" value="1"/>
</dbReference>
<dbReference type="AlphaFoldDB" id="A0A1G2DXF9"/>
<dbReference type="CDD" id="cd00520">
    <property type="entry name" value="RRF"/>
    <property type="match status" value="1"/>
</dbReference>
<feature type="coiled-coil region" evidence="4">
    <location>
        <begin position="158"/>
        <end position="185"/>
    </location>
</feature>
<comment type="function">
    <text evidence="3">Responsible for the release of ribosomes from messenger RNA at the termination of protein biosynthesis. May increase the efficiency of translation by recycling ribosomes from one round of translation to another.</text>
</comment>
<dbReference type="Pfam" id="PF01765">
    <property type="entry name" value="RRF"/>
    <property type="match status" value="1"/>
</dbReference>
<evidence type="ECO:0000313" key="6">
    <source>
        <dbReference type="EMBL" id="OGZ18082.1"/>
    </source>
</evidence>
<dbReference type="InterPro" id="IPR023584">
    <property type="entry name" value="Ribosome_recyc_fac_dom"/>
</dbReference>
<feature type="domain" description="Ribosome recycling factor" evidence="5">
    <location>
        <begin position="21"/>
        <end position="184"/>
    </location>
</feature>
<evidence type="ECO:0000259" key="5">
    <source>
        <dbReference type="Pfam" id="PF01765"/>
    </source>
</evidence>
<keyword evidence="3" id="KW-0963">Cytoplasm</keyword>
<name>A0A1G2DXF9_9BACT</name>
<dbReference type="GO" id="GO:0006415">
    <property type="term" value="P:translational termination"/>
    <property type="evidence" value="ECO:0007669"/>
    <property type="project" value="UniProtKB-UniRule"/>
</dbReference>
<accession>A0A1G2DXF9</accession>
<keyword evidence="2 3" id="KW-0648">Protein biosynthesis</keyword>
<sequence length="185" mass="21481">MGYKEIINKIKPEMDKAVVFLERELAKIRTGRASVSLFEDLIVECFGQKFPLKQLAAISSPEPKQIVIQPWDKSYVESIEKAISGSSLGVSGIVDKDVIRVNLPPLSDEYRKTLSRVLSEKQEETKKTIRHWRGEAWEEIQEKTKEGEIREDDKFRAKDELQKLIDDYNKKIDEMGERKKKEILE</sequence>
<evidence type="ECO:0000256" key="2">
    <source>
        <dbReference type="ARBA" id="ARBA00022917"/>
    </source>
</evidence>
<dbReference type="HAMAP" id="MF_00040">
    <property type="entry name" value="RRF"/>
    <property type="match status" value="1"/>
</dbReference>
<dbReference type="GO" id="GO:0043023">
    <property type="term" value="F:ribosomal large subunit binding"/>
    <property type="evidence" value="ECO:0007669"/>
    <property type="project" value="TreeGrafter"/>
</dbReference>
<evidence type="ECO:0000256" key="1">
    <source>
        <dbReference type="ARBA" id="ARBA00005912"/>
    </source>
</evidence>
<proteinExistence type="inferred from homology"/>
<evidence type="ECO:0000256" key="4">
    <source>
        <dbReference type="SAM" id="Coils"/>
    </source>
</evidence>
<reference evidence="6 7" key="1">
    <citation type="journal article" date="2016" name="Nat. Commun.">
        <title>Thousands of microbial genomes shed light on interconnected biogeochemical processes in an aquifer system.</title>
        <authorList>
            <person name="Anantharaman K."/>
            <person name="Brown C.T."/>
            <person name="Hug L.A."/>
            <person name="Sharon I."/>
            <person name="Castelle C.J."/>
            <person name="Probst A.J."/>
            <person name="Thomas B.C."/>
            <person name="Singh A."/>
            <person name="Wilkins M.J."/>
            <person name="Karaoz U."/>
            <person name="Brodie E.L."/>
            <person name="Williams K.H."/>
            <person name="Hubbard S.S."/>
            <person name="Banfield J.F."/>
        </authorList>
    </citation>
    <scope>NUCLEOTIDE SEQUENCE [LARGE SCALE GENOMIC DNA]</scope>
</reference>
<dbReference type="Proteomes" id="UP000178893">
    <property type="component" value="Unassembled WGS sequence"/>
</dbReference>
<protein>
    <recommendedName>
        <fullName evidence="3">Ribosome-recycling factor</fullName>
        <shortName evidence="3">RRF</shortName>
    </recommendedName>
    <alternativeName>
        <fullName evidence="3">Ribosome-releasing factor</fullName>
    </alternativeName>
</protein>
<keyword evidence="4" id="KW-0175">Coiled coil</keyword>
<dbReference type="InterPro" id="IPR002661">
    <property type="entry name" value="Ribosome_recyc_fac"/>
</dbReference>
<dbReference type="FunFam" id="3.30.1360.40:FF:000001">
    <property type="entry name" value="Ribosome-recycling factor"/>
    <property type="match status" value="1"/>
</dbReference>
<evidence type="ECO:0000313" key="7">
    <source>
        <dbReference type="Proteomes" id="UP000178893"/>
    </source>
</evidence>
<dbReference type="GO" id="GO:0005737">
    <property type="term" value="C:cytoplasm"/>
    <property type="evidence" value="ECO:0007669"/>
    <property type="project" value="UniProtKB-SubCell"/>
</dbReference>
<dbReference type="Gene3D" id="1.10.132.20">
    <property type="entry name" value="Ribosome-recycling factor"/>
    <property type="match status" value="1"/>
</dbReference>
<organism evidence="6 7">
    <name type="scientific">Candidatus Nealsonbacteria bacterium RBG_13_37_56</name>
    <dbReference type="NCBI Taxonomy" id="1801661"/>
    <lineage>
        <taxon>Bacteria</taxon>
        <taxon>Candidatus Nealsoniibacteriota</taxon>
    </lineage>
</organism>
<dbReference type="NCBIfam" id="TIGR00496">
    <property type="entry name" value="frr"/>
    <property type="match status" value="1"/>
</dbReference>
<comment type="subcellular location">
    <subcellularLocation>
        <location evidence="3">Cytoplasm</location>
    </subcellularLocation>
</comment>
<dbReference type="EMBL" id="MHLW01000017">
    <property type="protein sequence ID" value="OGZ18082.1"/>
    <property type="molecule type" value="Genomic_DNA"/>
</dbReference>
<dbReference type="InterPro" id="IPR036191">
    <property type="entry name" value="RRF_sf"/>
</dbReference>
<dbReference type="SUPFAM" id="SSF55194">
    <property type="entry name" value="Ribosome recycling factor, RRF"/>
    <property type="match status" value="1"/>
</dbReference>